<comment type="caution">
    <text evidence="9">The sequence shown here is derived from an EMBL/GenBank/DDBJ whole genome shotgun (WGS) entry which is preliminary data.</text>
</comment>
<evidence type="ECO:0000256" key="6">
    <source>
        <dbReference type="SAM" id="MobiDB-lite"/>
    </source>
</evidence>
<protein>
    <recommendedName>
        <fullName evidence="8">Peptidase S8/S53 domain-containing protein</fullName>
    </recommendedName>
</protein>
<accession>A0A317FJR3</accession>
<keyword evidence="2 5" id="KW-0645">Protease</keyword>
<dbReference type="PROSITE" id="PS00138">
    <property type="entry name" value="SUBTILASE_SER"/>
    <property type="match status" value="1"/>
</dbReference>
<evidence type="ECO:0000313" key="9">
    <source>
        <dbReference type="EMBL" id="PWS38189.1"/>
    </source>
</evidence>
<keyword evidence="7" id="KW-0732">Signal</keyword>
<feature type="signal peptide" evidence="7">
    <location>
        <begin position="1"/>
        <end position="23"/>
    </location>
</feature>
<dbReference type="GO" id="GO:0006508">
    <property type="term" value="P:proteolysis"/>
    <property type="evidence" value="ECO:0007669"/>
    <property type="project" value="UniProtKB-KW"/>
</dbReference>
<evidence type="ECO:0000256" key="4">
    <source>
        <dbReference type="ARBA" id="ARBA00022825"/>
    </source>
</evidence>
<dbReference type="InterPro" id="IPR023828">
    <property type="entry name" value="Peptidase_S8_Ser-AS"/>
</dbReference>
<evidence type="ECO:0000256" key="5">
    <source>
        <dbReference type="PROSITE-ProRule" id="PRU01240"/>
    </source>
</evidence>
<feature type="active site" description="Charge relay system" evidence="5">
    <location>
        <position position="397"/>
    </location>
</feature>
<evidence type="ECO:0000256" key="2">
    <source>
        <dbReference type="ARBA" id="ARBA00022670"/>
    </source>
</evidence>
<feature type="chain" id="PRO_5016401712" description="Peptidase S8/S53 domain-containing protein" evidence="7">
    <location>
        <begin position="24"/>
        <end position="459"/>
    </location>
</feature>
<dbReference type="Pfam" id="PF00082">
    <property type="entry name" value="Peptidase_S8"/>
    <property type="match status" value="1"/>
</dbReference>
<evidence type="ECO:0000256" key="3">
    <source>
        <dbReference type="ARBA" id="ARBA00022801"/>
    </source>
</evidence>
<dbReference type="PRINTS" id="PR00723">
    <property type="entry name" value="SUBTILISIN"/>
</dbReference>
<dbReference type="InterPro" id="IPR015500">
    <property type="entry name" value="Peptidase_S8_subtilisin-rel"/>
</dbReference>
<keyword evidence="3 5" id="KW-0378">Hydrolase</keyword>
<feature type="domain" description="Peptidase S8/S53" evidence="8">
    <location>
        <begin position="216"/>
        <end position="442"/>
    </location>
</feature>
<dbReference type="PANTHER" id="PTHR43806:SF11">
    <property type="entry name" value="CEREVISIN-RELATED"/>
    <property type="match status" value="1"/>
</dbReference>
<keyword evidence="4 5" id="KW-0720">Serine protease</keyword>
<reference evidence="10" key="1">
    <citation type="submission" date="2018-05" db="EMBL/GenBank/DDBJ databases">
        <authorList>
            <person name="Du Z."/>
            <person name="Wang X."/>
        </authorList>
    </citation>
    <scope>NUCLEOTIDE SEQUENCE [LARGE SCALE GENOMIC DNA]</scope>
    <source>
        <strain evidence="10">CQN31</strain>
    </source>
</reference>
<dbReference type="InterPro" id="IPR036852">
    <property type="entry name" value="Peptidase_S8/S53_dom_sf"/>
</dbReference>
<feature type="active site" description="Charge relay system" evidence="5">
    <location>
        <position position="220"/>
    </location>
</feature>
<dbReference type="Proteomes" id="UP000245765">
    <property type="component" value="Unassembled WGS sequence"/>
</dbReference>
<dbReference type="AlphaFoldDB" id="A0A317FJR3"/>
<sequence length="459" mass="45302">MRDPRRIAALLVALLLLALPAGAPRADDDDDGGGPGGGGASSSAGGAQGGASDGGGGDPATPMPRGAPSTGDPLRDLRSFLGVFVPGVTPAPAPTAPAPAPAPRQAARPPAQAATTVPREIAAIGVDAPARARLVAVGFTVIEETPALLVPGSIMRLGPPRGSTPAAAAATARSLAPAARFDLNHLYRPGSAAPGMAAPAAASGGPAPARCAALPVGMIDTAIAAEHPALAGSRIERLTRRGSGRAPSDAAHGTAVAALLGAALGDVPIVAVDAFHRRPDGDAADAFDIAGALALLVARGVAVVNLSFAGPDNAVLALATERAAAQGLLLAAAAGNDGQQSPPRYPAAYPWVVAVTAVDRARRPFVRAVRGPHLAFAAPGVGLAAPGRAGVRLSGTSYAVPFVSAAFAWAMAGQDRDAALQLLAAGAEDLGSPGRDRIFGWGLIRPAQGCDAPRLDAAW</sequence>
<comment type="similarity">
    <text evidence="1 5">Belongs to the peptidase S8 family.</text>
</comment>
<feature type="active site" description="Charge relay system" evidence="5">
    <location>
        <position position="252"/>
    </location>
</feature>
<evidence type="ECO:0000313" key="10">
    <source>
        <dbReference type="Proteomes" id="UP000245765"/>
    </source>
</evidence>
<feature type="compositionally biased region" description="Gly residues" evidence="6">
    <location>
        <begin position="33"/>
        <end position="58"/>
    </location>
</feature>
<dbReference type="GO" id="GO:0004252">
    <property type="term" value="F:serine-type endopeptidase activity"/>
    <property type="evidence" value="ECO:0007669"/>
    <property type="project" value="UniProtKB-UniRule"/>
</dbReference>
<gene>
    <name evidence="9" type="ORF">DFH01_02495</name>
</gene>
<dbReference type="OrthoDB" id="5930286at2"/>
<keyword evidence="10" id="KW-1185">Reference proteome</keyword>
<evidence type="ECO:0000256" key="1">
    <source>
        <dbReference type="ARBA" id="ARBA00011073"/>
    </source>
</evidence>
<dbReference type="PANTHER" id="PTHR43806">
    <property type="entry name" value="PEPTIDASE S8"/>
    <property type="match status" value="1"/>
</dbReference>
<proteinExistence type="inferred from homology"/>
<evidence type="ECO:0000259" key="8">
    <source>
        <dbReference type="Pfam" id="PF00082"/>
    </source>
</evidence>
<dbReference type="InterPro" id="IPR000209">
    <property type="entry name" value="Peptidase_S8/S53_dom"/>
</dbReference>
<dbReference type="Gene3D" id="3.40.50.200">
    <property type="entry name" value="Peptidase S8/S53 domain"/>
    <property type="match status" value="1"/>
</dbReference>
<dbReference type="EMBL" id="QGNA01000001">
    <property type="protein sequence ID" value="PWS38189.1"/>
    <property type="molecule type" value="Genomic_DNA"/>
</dbReference>
<dbReference type="SUPFAM" id="SSF52743">
    <property type="entry name" value="Subtilisin-like"/>
    <property type="match status" value="1"/>
</dbReference>
<dbReference type="RefSeq" id="WP_109868810.1">
    <property type="nucleotide sequence ID" value="NZ_QGNA01000001.1"/>
</dbReference>
<organism evidence="9 10">
    <name type="scientific">Falsiroseomonas bella</name>
    <dbReference type="NCBI Taxonomy" id="2184016"/>
    <lineage>
        <taxon>Bacteria</taxon>
        <taxon>Pseudomonadati</taxon>
        <taxon>Pseudomonadota</taxon>
        <taxon>Alphaproteobacteria</taxon>
        <taxon>Acetobacterales</taxon>
        <taxon>Roseomonadaceae</taxon>
        <taxon>Falsiroseomonas</taxon>
    </lineage>
</organism>
<dbReference type="PROSITE" id="PS51892">
    <property type="entry name" value="SUBTILASE"/>
    <property type="match status" value="1"/>
</dbReference>
<dbReference type="InterPro" id="IPR050131">
    <property type="entry name" value="Peptidase_S8_subtilisin-like"/>
</dbReference>
<name>A0A317FJR3_9PROT</name>
<dbReference type="CDD" id="cd05561">
    <property type="entry name" value="Peptidases_S8_4"/>
    <property type="match status" value="1"/>
</dbReference>
<feature type="region of interest" description="Disordered" evidence="6">
    <location>
        <begin position="22"/>
        <end position="76"/>
    </location>
</feature>
<evidence type="ECO:0000256" key="7">
    <source>
        <dbReference type="SAM" id="SignalP"/>
    </source>
</evidence>